<keyword evidence="1" id="KW-1133">Transmembrane helix</keyword>
<dbReference type="Proteomes" id="UP000292957">
    <property type="component" value="Unassembled WGS sequence"/>
</dbReference>
<sequence length="52" mass="5542">MRAMVAAATWHLEPKYDMTRPCPVAPRLGLAVLVFTGNSAAAFISRALLVVG</sequence>
<evidence type="ECO:0000313" key="2">
    <source>
        <dbReference type="EMBL" id="TBU31648.1"/>
    </source>
</evidence>
<dbReference type="AlphaFoldDB" id="A0A4Q9MWF7"/>
<keyword evidence="1" id="KW-0472">Membrane</keyword>
<proteinExistence type="predicted"/>
<feature type="transmembrane region" description="Helical" evidence="1">
    <location>
        <begin position="28"/>
        <end position="49"/>
    </location>
</feature>
<dbReference type="EMBL" id="ML143398">
    <property type="protein sequence ID" value="TBU31648.1"/>
    <property type="molecule type" value="Genomic_DNA"/>
</dbReference>
<reference evidence="2" key="1">
    <citation type="submission" date="2019-01" db="EMBL/GenBank/DDBJ databases">
        <title>Draft genome sequences of three monokaryotic isolates of the white-rot basidiomycete fungus Dichomitus squalens.</title>
        <authorList>
            <consortium name="DOE Joint Genome Institute"/>
            <person name="Lopez S.C."/>
            <person name="Andreopoulos B."/>
            <person name="Pangilinan J."/>
            <person name="Lipzen A."/>
            <person name="Riley R."/>
            <person name="Ahrendt S."/>
            <person name="Ng V."/>
            <person name="Barry K."/>
            <person name="Daum C."/>
            <person name="Grigoriev I.V."/>
            <person name="Hilden K.S."/>
            <person name="Makela M.R."/>
            <person name="de Vries R.P."/>
        </authorList>
    </citation>
    <scope>NUCLEOTIDE SEQUENCE [LARGE SCALE GENOMIC DNA]</scope>
    <source>
        <strain evidence="2">OM18370.1</strain>
    </source>
</reference>
<keyword evidence="1" id="KW-0812">Transmembrane</keyword>
<accession>A0A4Q9MWF7</accession>
<name>A0A4Q9MWF7_9APHY</name>
<gene>
    <name evidence="2" type="ORF">BD311DRAFT_752187</name>
</gene>
<evidence type="ECO:0000256" key="1">
    <source>
        <dbReference type="SAM" id="Phobius"/>
    </source>
</evidence>
<protein>
    <submittedName>
        <fullName evidence="2">Uncharacterized protein</fullName>
    </submittedName>
</protein>
<organism evidence="2">
    <name type="scientific">Dichomitus squalens</name>
    <dbReference type="NCBI Taxonomy" id="114155"/>
    <lineage>
        <taxon>Eukaryota</taxon>
        <taxon>Fungi</taxon>
        <taxon>Dikarya</taxon>
        <taxon>Basidiomycota</taxon>
        <taxon>Agaricomycotina</taxon>
        <taxon>Agaricomycetes</taxon>
        <taxon>Polyporales</taxon>
        <taxon>Polyporaceae</taxon>
        <taxon>Dichomitus</taxon>
    </lineage>
</organism>